<evidence type="ECO:0000313" key="7">
    <source>
        <dbReference type="Proteomes" id="UP000539473"/>
    </source>
</evidence>
<dbReference type="RefSeq" id="WP_184113857.1">
    <property type="nucleotide sequence ID" value="NZ_BNAJ01000010.1"/>
</dbReference>
<protein>
    <submittedName>
        <fullName evidence="5">AraC family transcriptional regulator</fullName>
    </submittedName>
    <submittedName>
        <fullName evidence="6">AraC-like DNA-binding protein</fullName>
    </submittedName>
</protein>
<dbReference type="GO" id="GO:0005829">
    <property type="term" value="C:cytosol"/>
    <property type="evidence" value="ECO:0007669"/>
    <property type="project" value="TreeGrafter"/>
</dbReference>
<reference evidence="5" key="1">
    <citation type="journal article" date="2014" name="Int. J. Syst. Evol. Microbiol.">
        <title>Complete genome of a new Firmicutes species belonging to the dominant human colonic microbiota ('Ruminococcus bicirculans') reveals two chromosomes and a selective capacity to utilize plant glucans.</title>
        <authorList>
            <consortium name="NISC Comparative Sequencing Program"/>
            <person name="Wegmann U."/>
            <person name="Louis P."/>
            <person name="Goesmann A."/>
            <person name="Henrissat B."/>
            <person name="Duncan S.H."/>
            <person name="Flint H.J."/>
        </authorList>
    </citation>
    <scope>NUCLEOTIDE SEQUENCE</scope>
    <source>
        <strain evidence="5">CGMCC 1.18437</strain>
    </source>
</reference>
<dbReference type="Proteomes" id="UP000619376">
    <property type="component" value="Unassembled WGS sequence"/>
</dbReference>
<dbReference type="GO" id="GO:0000976">
    <property type="term" value="F:transcription cis-regulatory region binding"/>
    <property type="evidence" value="ECO:0007669"/>
    <property type="project" value="TreeGrafter"/>
</dbReference>
<gene>
    <name evidence="5" type="ORF">GCM10017781_34410</name>
    <name evidence="6" type="ORF">HNQ07_003394</name>
</gene>
<dbReference type="InterPro" id="IPR009057">
    <property type="entry name" value="Homeodomain-like_sf"/>
</dbReference>
<accession>A0A7W8KJX9</accession>
<dbReference type="InterPro" id="IPR032687">
    <property type="entry name" value="AraC-type_N"/>
</dbReference>
<evidence type="ECO:0000256" key="1">
    <source>
        <dbReference type="ARBA" id="ARBA00023015"/>
    </source>
</evidence>
<keyword evidence="3" id="KW-0804">Transcription</keyword>
<dbReference type="PROSITE" id="PS01124">
    <property type="entry name" value="HTH_ARAC_FAMILY_2"/>
    <property type="match status" value="1"/>
</dbReference>
<sequence length="332" mass="37093">MTRRFAVELGWRTLLRDLNVRELAVLRRAGLPDDLFSRPGQGLDTGEYFRFWLGLEAEVRDPLLPLRVMETITTELFSPPLFAALCSATLVQAAHRLATYKALIAPMELDVRASPSGTLTLTPRWLEAVGDVPVIVTVTELAFFVRLARMATRDRVPALEVTLPDLPARSHMPAYTEFFGVRVTRGERPSITFGATDAVRPFLTENAAMWQVFEPELRRRLSDIGDRASMGERVSAVLLELLPGGAAGIDVVAARLNVSTRTLQRRLDAEGVTFRALINVTREKLARHYLTRTVLSGAEIAFLLGFTDPNSFFRAFREWTGVTPDTVRRVLT</sequence>
<dbReference type="GO" id="GO:0003700">
    <property type="term" value="F:DNA-binding transcription factor activity"/>
    <property type="evidence" value="ECO:0007669"/>
    <property type="project" value="InterPro"/>
</dbReference>
<dbReference type="InterPro" id="IPR018060">
    <property type="entry name" value="HTH_AraC"/>
</dbReference>
<reference evidence="5" key="4">
    <citation type="submission" date="2024-05" db="EMBL/GenBank/DDBJ databases">
        <authorList>
            <person name="Sun Q."/>
            <person name="Zhou Y."/>
        </authorList>
    </citation>
    <scope>NUCLEOTIDE SEQUENCE</scope>
    <source>
        <strain evidence="5">CGMCC 1.18437</strain>
    </source>
</reference>
<evidence type="ECO:0000313" key="5">
    <source>
        <dbReference type="EMBL" id="GHF55251.1"/>
    </source>
</evidence>
<dbReference type="EMBL" id="JACHFK010000009">
    <property type="protein sequence ID" value="MBB5377894.1"/>
    <property type="molecule type" value="Genomic_DNA"/>
</dbReference>
<evidence type="ECO:0000313" key="8">
    <source>
        <dbReference type="Proteomes" id="UP000619376"/>
    </source>
</evidence>
<feature type="domain" description="HTH araC/xylS-type" evidence="4">
    <location>
        <begin position="232"/>
        <end position="330"/>
    </location>
</feature>
<dbReference type="PANTHER" id="PTHR47894">
    <property type="entry name" value="HTH-TYPE TRANSCRIPTIONAL REGULATOR GADX"/>
    <property type="match status" value="1"/>
</dbReference>
<dbReference type="PANTHER" id="PTHR47894:SF4">
    <property type="entry name" value="HTH-TYPE TRANSCRIPTIONAL REGULATOR GADX"/>
    <property type="match status" value="1"/>
</dbReference>
<organism evidence="6 7">
    <name type="scientific">Deinococcus metalli</name>
    <dbReference type="NCBI Taxonomy" id="1141878"/>
    <lineage>
        <taxon>Bacteria</taxon>
        <taxon>Thermotogati</taxon>
        <taxon>Deinococcota</taxon>
        <taxon>Deinococci</taxon>
        <taxon>Deinococcales</taxon>
        <taxon>Deinococcaceae</taxon>
        <taxon>Deinococcus</taxon>
    </lineage>
</organism>
<comment type="caution">
    <text evidence="6">The sequence shown here is derived from an EMBL/GenBank/DDBJ whole genome shotgun (WGS) entry which is preliminary data.</text>
</comment>
<evidence type="ECO:0000313" key="6">
    <source>
        <dbReference type="EMBL" id="MBB5377894.1"/>
    </source>
</evidence>
<dbReference type="SMART" id="SM00342">
    <property type="entry name" value="HTH_ARAC"/>
    <property type="match status" value="1"/>
</dbReference>
<dbReference type="AlphaFoldDB" id="A0A7W8KJX9"/>
<evidence type="ECO:0000259" key="4">
    <source>
        <dbReference type="PROSITE" id="PS01124"/>
    </source>
</evidence>
<dbReference type="Pfam" id="PF12625">
    <property type="entry name" value="Arabinose_bd"/>
    <property type="match status" value="1"/>
</dbReference>
<keyword evidence="2 6" id="KW-0238">DNA-binding</keyword>
<dbReference type="EMBL" id="BNAJ01000010">
    <property type="protein sequence ID" value="GHF55251.1"/>
    <property type="molecule type" value="Genomic_DNA"/>
</dbReference>
<proteinExistence type="predicted"/>
<dbReference type="Proteomes" id="UP000539473">
    <property type="component" value="Unassembled WGS sequence"/>
</dbReference>
<evidence type="ECO:0000256" key="2">
    <source>
        <dbReference type="ARBA" id="ARBA00023125"/>
    </source>
</evidence>
<dbReference type="Pfam" id="PF12833">
    <property type="entry name" value="HTH_18"/>
    <property type="match status" value="1"/>
</dbReference>
<keyword evidence="8" id="KW-1185">Reference proteome</keyword>
<keyword evidence="1" id="KW-0805">Transcription regulation</keyword>
<dbReference type="Gene3D" id="1.10.10.60">
    <property type="entry name" value="Homeodomain-like"/>
    <property type="match status" value="1"/>
</dbReference>
<reference evidence="8" key="2">
    <citation type="journal article" date="2019" name="Int. J. Syst. Evol. Microbiol.">
        <title>The Global Catalogue of Microorganisms (GCM) 10K type strain sequencing project: providing services to taxonomists for standard genome sequencing and annotation.</title>
        <authorList>
            <consortium name="The Broad Institute Genomics Platform"/>
            <consortium name="The Broad Institute Genome Sequencing Center for Infectious Disease"/>
            <person name="Wu L."/>
            <person name="Ma J."/>
        </authorList>
    </citation>
    <scope>NUCLEOTIDE SEQUENCE [LARGE SCALE GENOMIC DNA]</scope>
    <source>
        <strain evidence="8">CGMCC 1.18437</strain>
    </source>
</reference>
<name>A0A7W8KJX9_9DEIO</name>
<evidence type="ECO:0000256" key="3">
    <source>
        <dbReference type="ARBA" id="ARBA00023163"/>
    </source>
</evidence>
<dbReference type="SUPFAM" id="SSF46689">
    <property type="entry name" value="Homeodomain-like"/>
    <property type="match status" value="1"/>
</dbReference>
<reference evidence="6 7" key="3">
    <citation type="submission" date="2020-08" db="EMBL/GenBank/DDBJ databases">
        <title>Genomic Encyclopedia of Type Strains, Phase IV (KMG-IV): sequencing the most valuable type-strain genomes for metagenomic binning, comparative biology and taxonomic classification.</title>
        <authorList>
            <person name="Goeker M."/>
        </authorList>
    </citation>
    <scope>NUCLEOTIDE SEQUENCE [LARGE SCALE GENOMIC DNA]</scope>
    <source>
        <strain evidence="6 7">DSM 27521</strain>
    </source>
</reference>